<feature type="compositionally biased region" description="Basic and acidic residues" evidence="8">
    <location>
        <begin position="268"/>
        <end position="284"/>
    </location>
</feature>
<evidence type="ECO:0000256" key="8">
    <source>
        <dbReference type="SAM" id="MobiDB-lite"/>
    </source>
</evidence>
<feature type="compositionally biased region" description="Basic and acidic residues" evidence="8">
    <location>
        <begin position="23"/>
        <end position="37"/>
    </location>
</feature>
<evidence type="ECO:0000256" key="5">
    <source>
        <dbReference type="ARBA" id="ARBA00023242"/>
    </source>
</evidence>
<reference evidence="10" key="1">
    <citation type="submission" date="2021-06" db="EMBL/GenBank/DDBJ databases">
        <authorList>
            <person name="Hodson N. C."/>
            <person name="Mongue J. A."/>
            <person name="Jaron S. K."/>
        </authorList>
    </citation>
    <scope>NUCLEOTIDE SEQUENCE</scope>
</reference>
<evidence type="ECO:0000256" key="6">
    <source>
        <dbReference type="ARBA" id="ARBA00025581"/>
    </source>
</evidence>
<evidence type="ECO:0000256" key="7">
    <source>
        <dbReference type="PIRNR" id="PIRNR016398"/>
    </source>
</evidence>
<evidence type="ECO:0000256" key="4">
    <source>
        <dbReference type="ARBA" id="ARBA00023163"/>
    </source>
</evidence>
<dbReference type="Pfam" id="PF18121">
    <property type="entry name" value="TFA2_Winged_2"/>
    <property type="match status" value="1"/>
</dbReference>
<keyword evidence="3 7" id="KW-0238">DNA-binding</keyword>
<keyword evidence="11" id="KW-1185">Reference proteome</keyword>
<sequence>MDPALLREREAFKKKAFDVPVIETKRKRDDDAGEARKKPVKNGGSFASAQKALDSNITSMYKNVAAGSAYKFGVLTKIVQHLKKKFQEGEDHPLNLDEILDETSQLDVSAKVQQWLLTEALPNNPKIEVTADGKYQFKPPLKCRDKKSLLRLLKQHDIKGLGGIFRDDVIESVPHAERVLKALDAEIVTIPRQDKKKVLFYNDRHAELVVDEEFQKNWRSVAVDGIDDAKIEEYLDKQGIRSMQDQGVKKSIQRHPRRKGQRKKLNKKPKDNEHIADDLRTYDD</sequence>
<dbReference type="Proteomes" id="UP000708208">
    <property type="component" value="Unassembled WGS sequence"/>
</dbReference>
<keyword evidence="2 7" id="KW-0805">Transcription regulation</keyword>
<feature type="region of interest" description="Disordered" evidence="8">
    <location>
        <begin position="23"/>
        <end position="45"/>
    </location>
</feature>
<dbReference type="GO" id="GO:0003677">
    <property type="term" value="F:DNA binding"/>
    <property type="evidence" value="ECO:0007669"/>
    <property type="project" value="UniProtKB-KW"/>
</dbReference>
<evidence type="ECO:0000313" key="10">
    <source>
        <dbReference type="EMBL" id="CAG7730186.1"/>
    </source>
</evidence>
<dbReference type="InterPro" id="IPR040501">
    <property type="entry name" value="TFA2_Winged_2"/>
</dbReference>
<evidence type="ECO:0000313" key="11">
    <source>
        <dbReference type="Proteomes" id="UP000708208"/>
    </source>
</evidence>
<comment type="subunit">
    <text evidence="7">Tetramer of two alpha and two beta chains.</text>
</comment>
<dbReference type="PROSITE" id="PS51351">
    <property type="entry name" value="TFIIE_BETA_C"/>
    <property type="match status" value="1"/>
</dbReference>
<dbReference type="GO" id="GO:0001097">
    <property type="term" value="F:TFIIH-class transcription factor complex binding"/>
    <property type="evidence" value="ECO:0007669"/>
    <property type="project" value="TreeGrafter"/>
</dbReference>
<feature type="compositionally biased region" description="Basic residues" evidence="8">
    <location>
        <begin position="251"/>
        <end position="267"/>
    </location>
</feature>
<keyword evidence="4 7" id="KW-0804">Transcription</keyword>
<name>A0A8J2K874_9HEXA</name>
<organism evidence="10 11">
    <name type="scientific">Allacma fusca</name>
    <dbReference type="NCBI Taxonomy" id="39272"/>
    <lineage>
        <taxon>Eukaryota</taxon>
        <taxon>Metazoa</taxon>
        <taxon>Ecdysozoa</taxon>
        <taxon>Arthropoda</taxon>
        <taxon>Hexapoda</taxon>
        <taxon>Collembola</taxon>
        <taxon>Symphypleona</taxon>
        <taxon>Sminthuridae</taxon>
        <taxon>Allacma</taxon>
    </lineage>
</organism>
<dbReference type="GO" id="GO:0005673">
    <property type="term" value="C:transcription factor TFIIE complex"/>
    <property type="evidence" value="ECO:0007669"/>
    <property type="project" value="InterPro"/>
</dbReference>
<dbReference type="OrthoDB" id="5323195at2759"/>
<protein>
    <recommendedName>
        <fullName evidence="7">Transcription initiation factor IIE subunit beta</fullName>
    </recommendedName>
</protein>
<accession>A0A8J2K874</accession>
<dbReference type="GO" id="GO:0006367">
    <property type="term" value="P:transcription initiation at RNA polymerase II promoter"/>
    <property type="evidence" value="ECO:0007669"/>
    <property type="project" value="InterPro"/>
</dbReference>
<evidence type="ECO:0000259" key="9">
    <source>
        <dbReference type="PROSITE" id="PS51351"/>
    </source>
</evidence>
<gene>
    <name evidence="10" type="ORF">AFUS01_LOCUS18848</name>
</gene>
<evidence type="ECO:0000256" key="1">
    <source>
        <dbReference type="ARBA" id="ARBA00004123"/>
    </source>
</evidence>
<keyword evidence="5 7" id="KW-0539">Nucleus</keyword>
<dbReference type="FunFam" id="1.10.10.10:FF:000177">
    <property type="entry name" value="Transcription initiation factor IIE subunit beta"/>
    <property type="match status" value="1"/>
</dbReference>
<dbReference type="AlphaFoldDB" id="A0A8J2K874"/>
<dbReference type="Pfam" id="PF02186">
    <property type="entry name" value="TFIIE_beta"/>
    <property type="match status" value="1"/>
</dbReference>
<feature type="region of interest" description="Disordered" evidence="8">
    <location>
        <begin position="243"/>
        <end position="284"/>
    </location>
</feature>
<evidence type="ECO:0000256" key="3">
    <source>
        <dbReference type="ARBA" id="ARBA00023125"/>
    </source>
</evidence>
<dbReference type="PANTHER" id="PTHR12716:SF8">
    <property type="entry name" value="TRANSCRIPTION INITIATION FACTOR IIE SUBUNIT BETA"/>
    <property type="match status" value="1"/>
</dbReference>
<evidence type="ECO:0000256" key="2">
    <source>
        <dbReference type="ARBA" id="ARBA00023015"/>
    </source>
</evidence>
<proteinExistence type="inferred from homology"/>
<feature type="domain" description="TFIIE beta" evidence="9">
    <location>
        <begin position="60"/>
        <end position="144"/>
    </location>
</feature>
<dbReference type="EMBL" id="CAJVCH010190333">
    <property type="protein sequence ID" value="CAG7730186.1"/>
    <property type="molecule type" value="Genomic_DNA"/>
</dbReference>
<comment type="caution">
    <text evidence="10">The sequence shown here is derived from an EMBL/GenBank/DDBJ whole genome shotgun (WGS) entry which is preliminary data.</text>
</comment>
<dbReference type="InterPro" id="IPR003166">
    <property type="entry name" value="TFIIE_bsu_DNA-bd"/>
</dbReference>
<dbReference type="PIRSF" id="PIRSF016398">
    <property type="entry name" value="TFIIE-beta"/>
    <property type="match status" value="1"/>
</dbReference>
<comment type="similarity">
    <text evidence="7">Belongs to the TFIIE beta subunit family.</text>
</comment>
<comment type="subcellular location">
    <subcellularLocation>
        <location evidence="1 7">Nucleus</location>
    </subcellularLocation>
</comment>
<comment type="function">
    <text evidence="6 7">Recruits TFIIH to the initiation complex and stimulates the RNA polymerase II C-terminal domain kinase and DNA-dependent ATPase activities of TFIIH. Both TFIIH and TFIIE are required for promoter clearance by RNA polymerase.</text>
</comment>
<dbReference type="CDD" id="cd07977">
    <property type="entry name" value="TFIIE_beta_winged_helix"/>
    <property type="match status" value="1"/>
</dbReference>
<dbReference type="InterPro" id="IPR016656">
    <property type="entry name" value="TFIIE-bsu"/>
</dbReference>
<dbReference type="PANTHER" id="PTHR12716">
    <property type="entry name" value="TRANSCRIPTION INITIATION FACTOR IIE, BETA SUBUNIT"/>
    <property type="match status" value="1"/>
</dbReference>